<dbReference type="EMBL" id="JAWCUI010000021">
    <property type="protein sequence ID" value="KAL1896794.1"/>
    <property type="molecule type" value="Genomic_DNA"/>
</dbReference>
<reference evidence="1 2" key="1">
    <citation type="journal article" date="2024" name="IMA Fungus">
        <title>IMA Genome - F19 : A genome assembly and annotation guide to empower mycologists, including annotated draft genome sequences of Ceratocystis pirilliformis, Diaporthe australafricana, Fusarium ophioides, Paecilomyces lecythidis, and Sporothrix stenoceras.</title>
        <authorList>
            <person name="Aylward J."/>
            <person name="Wilson A.M."/>
            <person name="Visagie C.M."/>
            <person name="Spraker J."/>
            <person name="Barnes I."/>
            <person name="Buitendag C."/>
            <person name="Ceriani C."/>
            <person name="Del Mar Angel L."/>
            <person name="du Plessis D."/>
            <person name="Fuchs T."/>
            <person name="Gasser K."/>
            <person name="Kramer D."/>
            <person name="Li W."/>
            <person name="Munsamy K."/>
            <person name="Piso A."/>
            <person name="Price J.L."/>
            <person name="Sonnekus B."/>
            <person name="Thomas C."/>
            <person name="van der Nest A."/>
            <person name="van Dijk A."/>
            <person name="van Heerden A."/>
            <person name="van Vuuren N."/>
            <person name="Yilmaz N."/>
            <person name="Duong T.A."/>
            <person name="van der Merwe N.A."/>
            <person name="Wingfield M.J."/>
            <person name="Wingfield B.D."/>
        </authorList>
    </citation>
    <scope>NUCLEOTIDE SEQUENCE [LARGE SCALE GENOMIC DNA]</scope>
    <source>
        <strain evidence="1 2">CMW 5346</strain>
    </source>
</reference>
<sequence length="237" mass="26098">MTSPRFFVVARVVGRDGALPIWKERLVHLCSVSATERYGDSYYWGADLDGEPDTLWGLEGYTHPLGFFIDHVSSDIFKREMALVDSDSLLRTQQGLTSPDYDLHHYDEETSTPGSFLKRWDDAERDGTTSHVAVVHLWATDSVKRAAVLARLAEYAAVAKKAPLDDTNGLQSAVVLRELKDNTLATLWVRTRTRAAFDAENAAGGSLAALLVGLKPLVAKTELHQSTSFQGHIGISL</sequence>
<organism evidence="1 2">
    <name type="scientific">Sporothrix stenoceras</name>
    <dbReference type="NCBI Taxonomy" id="5173"/>
    <lineage>
        <taxon>Eukaryota</taxon>
        <taxon>Fungi</taxon>
        <taxon>Dikarya</taxon>
        <taxon>Ascomycota</taxon>
        <taxon>Pezizomycotina</taxon>
        <taxon>Sordariomycetes</taxon>
        <taxon>Sordariomycetidae</taxon>
        <taxon>Ophiostomatales</taxon>
        <taxon>Ophiostomataceae</taxon>
        <taxon>Sporothrix</taxon>
    </lineage>
</organism>
<name>A0ABR3ZBA0_9PEZI</name>
<comment type="caution">
    <text evidence="1">The sequence shown here is derived from an EMBL/GenBank/DDBJ whole genome shotgun (WGS) entry which is preliminary data.</text>
</comment>
<evidence type="ECO:0000313" key="2">
    <source>
        <dbReference type="Proteomes" id="UP001583186"/>
    </source>
</evidence>
<evidence type="ECO:0000313" key="1">
    <source>
        <dbReference type="EMBL" id="KAL1896794.1"/>
    </source>
</evidence>
<keyword evidence="2" id="KW-1185">Reference proteome</keyword>
<gene>
    <name evidence="1" type="ORF">Sste5346_004427</name>
</gene>
<accession>A0ABR3ZBA0</accession>
<proteinExistence type="predicted"/>
<evidence type="ECO:0008006" key="3">
    <source>
        <dbReference type="Google" id="ProtNLM"/>
    </source>
</evidence>
<protein>
    <recommendedName>
        <fullName evidence="3">ABM domain-containing protein</fullName>
    </recommendedName>
</protein>
<dbReference type="Proteomes" id="UP001583186">
    <property type="component" value="Unassembled WGS sequence"/>
</dbReference>